<dbReference type="GO" id="GO:0005886">
    <property type="term" value="C:plasma membrane"/>
    <property type="evidence" value="ECO:0007669"/>
    <property type="project" value="TreeGrafter"/>
</dbReference>
<dbReference type="InterPro" id="IPR036259">
    <property type="entry name" value="MFS_trans_sf"/>
</dbReference>
<comment type="subcellular location">
    <subcellularLocation>
        <location evidence="1">Membrane</location>
        <topology evidence="1">Multi-pass membrane protein</topology>
    </subcellularLocation>
</comment>
<dbReference type="InterPro" id="IPR011701">
    <property type="entry name" value="MFS"/>
</dbReference>
<dbReference type="GO" id="GO:0022857">
    <property type="term" value="F:transmembrane transporter activity"/>
    <property type="evidence" value="ECO:0007669"/>
    <property type="project" value="InterPro"/>
</dbReference>
<dbReference type="CDD" id="cd17502">
    <property type="entry name" value="MFS_Azr1_MDR_like"/>
    <property type="match status" value="1"/>
</dbReference>
<feature type="transmembrane region" description="Helical" evidence="8">
    <location>
        <begin position="350"/>
        <end position="372"/>
    </location>
</feature>
<dbReference type="Gene3D" id="1.20.1250.20">
    <property type="entry name" value="MFS general substrate transporter like domains"/>
    <property type="match status" value="1"/>
</dbReference>
<proteinExistence type="inferred from homology"/>
<feature type="transmembrane region" description="Helical" evidence="8">
    <location>
        <begin position="296"/>
        <end position="319"/>
    </location>
</feature>
<feature type="region of interest" description="Disordered" evidence="7">
    <location>
        <begin position="1"/>
        <end position="134"/>
    </location>
</feature>
<feature type="domain" description="Major facilitator superfamily (MFS) profile" evidence="9">
    <location>
        <begin position="95"/>
        <end position="578"/>
    </location>
</feature>
<evidence type="ECO:0000256" key="3">
    <source>
        <dbReference type="ARBA" id="ARBA00022448"/>
    </source>
</evidence>
<accession>A0A9P1HA86</accession>
<evidence type="ECO:0000259" key="9">
    <source>
        <dbReference type="PROSITE" id="PS50850"/>
    </source>
</evidence>
<comment type="caution">
    <text evidence="10">The sequence shown here is derived from an EMBL/GenBank/DDBJ whole genome shotgun (WGS) entry which is preliminary data.</text>
</comment>
<comment type="similarity">
    <text evidence="2">Belongs to the major facilitator superfamily. TCR/Tet family.</text>
</comment>
<dbReference type="PROSITE" id="PS50850">
    <property type="entry name" value="MFS"/>
    <property type="match status" value="1"/>
</dbReference>
<dbReference type="SUPFAM" id="SSF103473">
    <property type="entry name" value="MFS general substrate transporter"/>
    <property type="match status" value="1"/>
</dbReference>
<feature type="compositionally biased region" description="Basic and acidic residues" evidence="7">
    <location>
        <begin position="40"/>
        <end position="59"/>
    </location>
</feature>
<protein>
    <recommendedName>
        <fullName evidence="9">Major facilitator superfamily (MFS) profile domain-containing protein</fullName>
    </recommendedName>
</protein>
<feature type="transmembrane region" description="Helical" evidence="8">
    <location>
        <begin position="264"/>
        <end position="284"/>
    </location>
</feature>
<keyword evidence="11" id="KW-1185">Reference proteome</keyword>
<feature type="transmembrane region" description="Helical" evidence="8">
    <location>
        <begin position="411"/>
        <end position="430"/>
    </location>
</feature>
<evidence type="ECO:0000256" key="2">
    <source>
        <dbReference type="ARBA" id="ARBA00007520"/>
    </source>
</evidence>
<feature type="region of interest" description="Disordered" evidence="7">
    <location>
        <begin position="580"/>
        <end position="600"/>
    </location>
</feature>
<evidence type="ECO:0000313" key="10">
    <source>
        <dbReference type="EMBL" id="CAI4218476.1"/>
    </source>
</evidence>
<feature type="transmembrane region" description="Helical" evidence="8">
    <location>
        <begin position="234"/>
        <end position="257"/>
    </location>
</feature>
<feature type="compositionally biased region" description="Low complexity" evidence="7">
    <location>
        <begin position="118"/>
        <end position="128"/>
    </location>
</feature>
<reference evidence="10" key="1">
    <citation type="submission" date="2022-11" db="EMBL/GenBank/DDBJ databases">
        <authorList>
            <person name="Scott C."/>
            <person name="Bruce N."/>
        </authorList>
    </citation>
    <scope>NUCLEOTIDE SEQUENCE</scope>
</reference>
<dbReference type="Gene3D" id="1.20.1720.10">
    <property type="entry name" value="Multidrug resistance protein D"/>
    <property type="match status" value="1"/>
</dbReference>
<feature type="transmembrane region" description="Helical" evidence="8">
    <location>
        <begin position="384"/>
        <end position="405"/>
    </location>
</feature>
<feature type="transmembrane region" description="Helical" evidence="8">
    <location>
        <begin position="326"/>
        <end position="344"/>
    </location>
</feature>
<keyword evidence="3" id="KW-0813">Transport</keyword>
<feature type="compositionally biased region" description="Polar residues" evidence="7">
    <location>
        <begin position="76"/>
        <end position="85"/>
    </location>
</feature>
<feature type="transmembrane region" description="Helical" evidence="8">
    <location>
        <begin position="555"/>
        <end position="573"/>
    </location>
</feature>
<evidence type="ECO:0000256" key="1">
    <source>
        <dbReference type="ARBA" id="ARBA00004141"/>
    </source>
</evidence>
<gene>
    <name evidence="10" type="ORF">PPNO1_LOCUS8057</name>
</gene>
<organism evidence="10 11">
    <name type="scientific">Parascedosporium putredinis</name>
    <dbReference type="NCBI Taxonomy" id="1442378"/>
    <lineage>
        <taxon>Eukaryota</taxon>
        <taxon>Fungi</taxon>
        <taxon>Dikarya</taxon>
        <taxon>Ascomycota</taxon>
        <taxon>Pezizomycotina</taxon>
        <taxon>Sordariomycetes</taxon>
        <taxon>Hypocreomycetidae</taxon>
        <taxon>Microascales</taxon>
        <taxon>Microascaceae</taxon>
        <taxon>Parascedosporium</taxon>
    </lineage>
</organism>
<dbReference type="FunFam" id="1.20.1250.20:FF:000196">
    <property type="entry name" value="MFS toxin efflux pump (AflT)"/>
    <property type="match status" value="1"/>
</dbReference>
<evidence type="ECO:0000313" key="11">
    <source>
        <dbReference type="Proteomes" id="UP000838763"/>
    </source>
</evidence>
<evidence type="ECO:0000256" key="5">
    <source>
        <dbReference type="ARBA" id="ARBA00022989"/>
    </source>
</evidence>
<feature type="transmembrane region" description="Helical" evidence="8">
    <location>
        <begin position="479"/>
        <end position="498"/>
    </location>
</feature>
<feature type="compositionally biased region" description="Basic and acidic residues" evidence="7">
    <location>
        <begin position="86"/>
        <end position="107"/>
    </location>
</feature>
<dbReference type="Pfam" id="PF07690">
    <property type="entry name" value="MFS_1"/>
    <property type="match status" value="1"/>
</dbReference>
<evidence type="ECO:0000256" key="6">
    <source>
        <dbReference type="ARBA" id="ARBA00023136"/>
    </source>
</evidence>
<feature type="transmembrane region" description="Helical" evidence="8">
    <location>
        <begin position="209"/>
        <end position="228"/>
    </location>
</feature>
<keyword evidence="5 8" id="KW-1133">Transmembrane helix</keyword>
<dbReference type="Proteomes" id="UP000838763">
    <property type="component" value="Unassembled WGS sequence"/>
</dbReference>
<keyword evidence="4 8" id="KW-0812">Transmembrane</keyword>
<dbReference type="PANTHER" id="PTHR23501">
    <property type="entry name" value="MAJOR FACILITATOR SUPERFAMILY"/>
    <property type="match status" value="1"/>
</dbReference>
<evidence type="ECO:0000256" key="7">
    <source>
        <dbReference type="SAM" id="MobiDB-lite"/>
    </source>
</evidence>
<feature type="transmembrane region" description="Helical" evidence="8">
    <location>
        <begin position="142"/>
        <end position="164"/>
    </location>
</feature>
<keyword evidence="6 8" id="KW-0472">Membrane</keyword>
<dbReference type="OrthoDB" id="10021397at2759"/>
<evidence type="ECO:0000256" key="8">
    <source>
        <dbReference type="SAM" id="Phobius"/>
    </source>
</evidence>
<dbReference type="AlphaFoldDB" id="A0A9P1HA86"/>
<name>A0A9P1HA86_9PEZI</name>
<evidence type="ECO:0000256" key="4">
    <source>
        <dbReference type="ARBA" id="ARBA00022692"/>
    </source>
</evidence>
<dbReference type="EMBL" id="CALLCH030000018">
    <property type="protein sequence ID" value="CAI4218476.1"/>
    <property type="molecule type" value="Genomic_DNA"/>
</dbReference>
<sequence>MAHRATSEPAGDEQPPVEPPGSHNQPDAARPEEAGIPMTEKPRRIDDEKRDDHDDDNRSRSTLNLHTKSASDKEAGQSQPSLQQVESRDLERQEPQEVDEVGEREGGGDGDGDGNQDGGQADANAPAAEEPEAQRTRLQTTIIMGALCCALFLAALDVTIITTAVPTIASEFDSNLGYTRHGRVFIGSLLCGVSVHMGMLIASRAIQGVGGGGILALVNICISDLFSIRTRGFYFSIIGMVWAVASAIGPVLGGVFTSKMTWRWCFYINLPICGAVFVLLFFFLKLHNPRTPISQGLAAIDWLGSVTIVGGTVMFLLGLEFGGITHPWSSPMVLCLLIFGVAVGRNNVGALLVGFIHSTLFLSGSYYLPLYFQGVLGESSLKSGIYILPFVISLSIVSGFIGIIIKATGNYKIGIIVGMLIMTLGVGLFIDLDAHSSMAKIILYQIVAGLGVGPNFQSPLIAFQAGVEPRDIASATTTFAFTRQIAGTVAIVVGGAIFNNEMQKQYPRLLVELGPALAERLSGANAAASVALVDELDPVPRMVARQAYARALQKMYIVYAAFGAVGVVAALMVRQKKLSKQHTEHKTGLRTLRSREKKRK</sequence>
<dbReference type="PANTHER" id="PTHR23501:SF102">
    <property type="entry name" value="DRUG TRANSPORTER, PUTATIVE (AFU_ORTHOLOGUE AFUA_3G08530)-RELATED"/>
    <property type="match status" value="1"/>
</dbReference>
<dbReference type="InterPro" id="IPR020846">
    <property type="entry name" value="MFS_dom"/>
</dbReference>